<name>A0A815UTA0_9BILA</name>
<dbReference type="SUPFAM" id="SSF54495">
    <property type="entry name" value="UBC-like"/>
    <property type="match status" value="1"/>
</dbReference>
<evidence type="ECO:0000259" key="1">
    <source>
        <dbReference type="PROSITE" id="PS50908"/>
    </source>
</evidence>
<feature type="domain" description="RWD" evidence="1">
    <location>
        <begin position="9"/>
        <end position="138"/>
    </location>
</feature>
<comment type="caution">
    <text evidence="2">The sequence shown here is derived from an EMBL/GenBank/DDBJ whole genome shotgun (WGS) entry which is preliminary data.</text>
</comment>
<evidence type="ECO:0000313" key="2">
    <source>
        <dbReference type="EMBL" id="CAF1523321.1"/>
    </source>
</evidence>
<dbReference type="PANTHER" id="PTHR12292">
    <property type="entry name" value="RWD DOMAIN-CONTAINING PROTEIN"/>
    <property type="match status" value="1"/>
</dbReference>
<dbReference type="Gene3D" id="3.10.110.10">
    <property type="entry name" value="Ubiquitin Conjugating Enzyme"/>
    <property type="match status" value="1"/>
</dbReference>
<dbReference type="SMART" id="SM00591">
    <property type="entry name" value="RWD"/>
    <property type="match status" value="1"/>
</dbReference>
<dbReference type="Proteomes" id="UP000663855">
    <property type="component" value="Unassembled WGS sequence"/>
</dbReference>
<sequence length="261" mass="30163">MSIKEEQLQEIEALTSIYPDEIAVLSEDPYPKFNLMIKPTTNDEDDFRLLSEDPYPKFNLMIKPTTNDEDDFRPFLLLEIKFHEHYPDQSPEIAIVDSVNVDDRSAFESDIKTICEDNLGMPVIFTLASHLSEQLSIQSETRLTRQREAIERKIREEEEAEQKRFEGTCVSVESFIRWKVKFDAERAELIKTVKVDESEPKKLTGRQLFEKDRSLYDSDIKFISGEGGEVVEVDESLFEDMLDFELDDAGTTGIDLSDVDQ</sequence>
<dbReference type="PROSITE" id="PS50908">
    <property type="entry name" value="RWD"/>
    <property type="match status" value="1"/>
</dbReference>
<reference evidence="2" key="1">
    <citation type="submission" date="2021-02" db="EMBL/GenBank/DDBJ databases">
        <authorList>
            <person name="Nowell W R."/>
        </authorList>
    </citation>
    <scope>NUCLEOTIDE SEQUENCE</scope>
</reference>
<dbReference type="InterPro" id="IPR040213">
    <property type="entry name" value="GIR2-like"/>
</dbReference>
<dbReference type="Pfam" id="PF05773">
    <property type="entry name" value="RWD"/>
    <property type="match status" value="1"/>
</dbReference>
<evidence type="ECO:0000313" key="3">
    <source>
        <dbReference type="Proteomes" id="UP000663855"/>
    </source>
</evidence>
<organism evidence="2 3">
    <name type="scientific">Rotaria magnacalcarata</name>
    <dbReference type="NCBI Taxonomy" id="392030"/>
    <lineage>
        <taxon>Eukaryota</taxon>
        <taxon>Metazoa</taxon>
        <taxon>Spiralia</taxon>
        <taxon>Gnathifera</taxon>
        <taxon>Rotifera</taxon>
        <taxon>Eurotatoria</taxon>
        <taxon>Bdelloidea</taxon>
        <taxon>Philodinida</taxon>
        <taxon>Philodinidae</taxon>
        <taxon>Rotaria</taxon>
    </lineage>
</organism>
<dbReference type="EMBL" id="CAJNOV010013481">
    <property type="protein sequence ID" value="CAF1523321.1"/>
    <property type="molecule type" value="Genomic_DNA"/>
</dbReference>
<gene>
    <name evidence="2" type="ORF">CJN711_LOCUS28543</name>
</gene>
<dbReference type="InterPro" id="IPR006575">
    <property type="entry name" value="RWD_dom"/>
</dbReference>
<dbReference type="InterPro" id="IPR016135">
    <property type="entry name" value="UBQ-conjugating_enzyme/RWD"/>
</dbReference>
<accession>A0A815UTA0</accession>
<dbReference type="AlphaFoldDB" id="A0A815UTA0"/>
<protein>
    <recommendedName>
        <fullName evidence="1">RWD domain-containing protein</fullName>
    </recommendedName>
</protein>
<proteinExistence type="predicted"/>